<gene>
    <name evidence="3" type="ORF">A6R68_01591</name>
</gene>
<dbReference type="PANTHER" id="PTHR34645:SF1">
    <property type="entry name" value="GENE 136-RELATED"/>
    <property type="match status" value="1"/>
</dbReference>
<keyword evidence="1" id="KW-0175">Coiled coil</keyword>
<feature type="region of interest" description="Disordered" evidence="2">
    <location>
        <begin position="254"/>
        <end position="281"/>
    </location>
</feature>
<name>A0A1A6GVB1_NEOLE</name>
<sequence length="281" mass="32848">IGASILNQEEQFKEAALQESIAKAEAKVWKQANELQQQAVDKALEDANDRHKFEIKILEEQHQRDLKVFYDIEEKTKMEMFQNMDKELKRENSAAEQRMVHRIQRIMMECHREKIEAVRKAREEERKIAQKAIEEQRRKVMEELVSSGVTAMKDQKTNLGQLIKAKEHEMNTYYGLAQRQKQEEVQVVLQEAEKTHQATLDNVMSKLVNTQGELLSVARQLGIMTNWKDFLEEELEETRAAFQKYINHTFPKLSPGQADFILPERKKTPSNPARGNEKNTK</sequence>
<dbReference type="OrthoDB" id="8774892at2759"/>
<feature type="non-terminal residue" evidence="3">
    <location>
        <position position="1"/>
    </location>
</feature>
<evidence type="ECO:0000256" key="1">
    <source>
        <dbReference type="SAM" id="Coils"/>
    </source>
</evidence>
<accession>A0A1A6GVB1</accession>
<comment type="caution">
    <text evidence="3">The sequence shown here is derived from an EMBL/GenBank/DDBJ whole genome shotgun (WGS) entry which is preliminary data.</text>
</comment>
<protein>
    <submittedName>
        <fullName evidence="3">Uncharacterized protein</fullName>
    </submittedName>
</protein>
<reference evidence="3 4" key="1">
    <citation type="submission" date="2016-06" db="EMBL/GenBank/DDBJ databases">
        <title>The Draft Genome Sequence and Annotation of the Desert Woodrat Neotoma lepida.</title>
        <authorList>
            <person name="Campbell M."/>
            <person name="Oakeson K.F."/>
            <person name="Yandell M."/>
            <person name="Halpert J.R."/>
            <person name="Dearing D."/>
        </authorList>
    </citation>
    <scope>NUCLEOTIDE SEQUENCE [LARGE SCALE GENOMIC DNA]</scope>
    <source>
        <strain evidence="3">417</strain>
        <tissue evidence="3">Liver</tissue>
    </source>
</reference>
<organism evidence="3 4">
    <name type="scientific">Neotoma lepida</name>
    <name type="common">Desert woodrat</name>
    <dbReference type="NCBI Taxonomy" id="56216"/>
    <lineage>
        <taxon>Eukaryota</taxon>
        <taxon>Metazoa</taxon>
        <taxon>Chordata</taxon>
        <taxon>Craniata</taxon>
        <taxon>Vertebrata</taxon>
        <taxon>Euteleostomi</taxon>
        <taxon>Mammalia</taxon>
        <taxon>Eutheria</taxon>
        <taxon>Euarchontoglires</taxon>
        <taxon>Glires</taxon>
        <taxon>Rodentia</taxon>
        <taxon>Myomorpha</taxon>
        <taxon>Muroidea</taxon>
        <taxon>Cricetidae</taxon>
        <taxon>Neotominae</taxon>
        <taxon>Neotoma</taxon>
    </lineage>
</organism>
<feature type="non-terminal residue" evidence="3">
    <location>
        <position position="281"/>
    </location>
</feature>
<dbReference type="EMBL" id="LZPO01066725">
    <property type="protein sequence ID" value="OBS69869.1"/>
    <property type="molecule type" value="Genomic_DNA"/>
</dbReference>
<dbReference type="InterPro" id="IPR038927">
    <property type="entry name" value="C6orf163"/>
</dbReference>
<feature type="coiled-coil region" evidence="1">
    <location>
        <begin position="78"/>
        <end position="139"/>
    </location>
</feature>
<evidence type="ECO:0000256" key="2">
    <source>
        <dbReference type="SAM" id="MobiDB-lite"/>
    </source>
</evidence>
<dbReference type="AlphaFoldDB" id="A0A1A6GVB1"/>
<dbReference type="Proteomes" id="UP000092124">
    <property type="component" value="Unassembled WGS sequence"/>
</dbReference>
<evidence type="ECO:0000313" key="4">
    <source>
        <dbReference type="Proteomes" id="UP000092124"/>
    </source>
</evidence>
<evidence type="ECO:0000313" key="3">
    <source>
        <dbReference type="EMBL" id="OBS69869.1"/>
    </source>
</evidence>
<proteinExistence type="predicted"/>
<dbReference type="PANTHER" id="PTHR34645">
    <property type="entry name" value="SIMILAR TO HYPOTHETICAL PROTEIN"/>
    <property type="match status" value="1"/>
</dbReference>
<keyword evidence="4" id="KW-1185">Reference proteome</keyword>